<organism evidence="2 3">
    <name type="scientific">Microdochium trichocladiopsis</name>
    <dbReference type="NCBI Taxonomy" id="1682393"/>
    <lineage>
        <taxon>Eukaryota</taxon>
        <taxon>Fungi</taxon>
        <taxon>Dikarya</taxon>
        <taxon>Ascomycota</taxon>
        <taxon>Pezizomycotina</taxon>
        <taxon>Sordariomycetes</taxon>
        <taxon>Xylariomycetidae</taxon>
        <taxon>Xylariales</taxon>
        <taxon>Microdochiaceae</taxon>
        <taxon>Microdochium</taxon>
    </lineage>
</organism>
<reference evidence="2" key="1">
    <citation type="journal article" date="2021" name="Nat. Commun.">
        <title>Genetic determinants of endophytism in the Arabidopsis root mycobiome.</title>
        <authorList>
            <person name="Mesny F."/>
            <person name="Miyauchi S."/>
            <person name="Thiergart T."/>
            <person name="Pickel B."/>
            <person name="Atanasova L."/>
            <person name="Karlsson M."/>
            <person name="Huettel B."/>
            <person name="Barry K.W."/>
            <person name="Haridas S."/>
            <person name="Chen C."/>
            <person name="Bauer D."/>
            <person name="Andreopoulos W."/>
            <person name="Pangilinan J."/>
            <person name="LaButti K."/>
            <person name="Riley R."/>
            <person name="Lipzen A."/>
            <person name="Clum A."/>
            <person name="Drula E."/>
            <person name="Henrissat B."/>
            <person name="Kohler A."/>
            <person name="Grigoriev I.V."/>
            <person name="Martin F.M."/>
            <person name="Hacquard S."/>
        </authorList>
    </citation>
    <scope>NUCLEOTIDE SEQUENCE</scope>
    <source>
        <strain evidence="2">MPI-CAGE-CH-0230</strain>
    </source>
</reference>
<proteinExistence type="predicted"/>
<gene>
    <name evidence="2" type="ORF">B0I36DRAFT_391608</name>
</gene>
<comment type="caution">
    <text evidence="2">The sequence shown here is derived from an EMBL/GenBank/DDBJ whole genome shotgun (WGS) entry which is preliminary data.</text>
</comment>
<accession>A0A9P8YI93</accession>
<dbReference type="RefSeq" id="XP_046018830.1">
    <property type="nucleotide sequence ID" value="XM_046161418.1"/>
</dbReference>
<evidence type="ECO:0000313" key="3">
    <source>
        <dbReference type="Proteomes" id="UP000756346"/>
    </source>
</evidence>
<dbReference type="EMBL" id="JAGTJQ010000001">
    <property type="protein sequence ID" value="KAH7040775.1"/>
    <property type="molecule type" value="Genomic_DNA"/>
</dbReference>
<name>A0A9P8YI93_9PEZI</name>
<keyword evidence="3" id="KW-1185">Reference proteome</keyword>
<feature type="region of interest" description="Disordered" evidence="1">
    <location>
        <begin position="80"/>
        <end position="118"/>
    </location>
</feature>
<protein>
    <submittedName>
        <fullName evidence="2">Uncharacterized protein</fullName>
    </submittedName>
</protein>
<dbReference type="Proteomes" id="UP000756346">
    <property type="component" value="Unassembled WGS sequence"/>
</dbReference>
<evidence type="ECO:0000256" key="1">
    <source>
        <dbReference type="SAM" id="MobiDB-lite"/>
    </source>
</evidence>
<evidence type="ECO:0000313" key="2">
    <source>
        <dbReference type="EMBL" id="KAH7040775.1"/>
    </source>
</evidence>
<sequence length="172" mass="19123">MTNIVRSHGEDVWWSKPVLQALPCRFQPTALGLWAGLAASMFANSRKHDPLVASKCSHKPLQLSSPVDLCPRQVPYPDAGTAPQPIHNADANVRPSAPLSLGGRAERRQGKTSEETRPCKTLTPASRLLRCGHFGSISQLAQKQHSSEHHRPSTRQRTCLRRGQYRLHIMIQ</sequence>
<dbReference type="GeneID" id="70190964"/>
<dbReference type="AlphaFoldDB" id="A0A9P8YI93"/>
<feature type="compositionally biased region" description="Basic and acidic residues" evidence="1">
    <location>
        <begin position="104"/>
        <end position="118"/>
    </location>
</feature>